<evidence type="ECO:0000256" key="6">
    <source>
        <dbReference type="PROSITE-ProRule" id="PRU00169"/>
    </source>
</evidence>
<dbReference type="GO" id="GO:0005524">
    <property type="term" value="F:ATP binding"/>
    <property type="evidence" value="ECO:0007669"/>
    <property type="project" value="UniProtKB-KW"/>
</dbReference>
<dbReference type="InterPro" id="IPR002078">
    <property type="entry name" value="Sigma_54_int"/>
</dbReference>
<dbReference type="Gene3D" id="1.10.8.60">
    <property type="match status" value="1"/>
</dbReference>
<dbReference type="InterPro" id="IPR009057">
    <property type="entry name" value="Homeodomain-like_sf"/>
</dbReference>
<protein>
    <submittedName>
        <fullName evidence="9">Acetoacetate metabolism regulatory protein AtoC</fullName>
    </submittedName>
</protein>
<dbReference type="AlphaFoldDB" id="A0A2U3KIC3"/>
<dbReference type="Gene3D" id="1.10.10.60">
    <property type="entry name" value="Homeodomain-like"/>
    <property type="match status" value="1"/>
</dbReference>
<dbReference type="GO" id="GO:0006355">
    <property type="term" value="P:regulation of DNA-templated transcription"/>
    <property type="evidence" value="ECO:0007669"/>
    <property type="project" value="InterPro"/>
</dbReference>
<dbReference type="InterPro" id="IPR003593">
    <property type="entry name" value="AAA+_ATPase"/>
</dbReference>
<dbReference type="CDD" id="cd00009">
    <property type="entry name" value="AAA"/>
    <property type="match status" value="1"/>
</dbReference>
<evidence type="ECO:0000259" key="8">
    <source>
        <dbReference type="PROSITE" id="PS50110"/>
    </source>
</evidence>
<dbReference type="InterPro" id="IPR027417">
    <property type="entry name" value="P-loop_NTPase"/>
</dbReference>
<evidence type="ECO:0000256" key="4">
    <source>
        <dbReference type="ARBA" id="ARBA00023125"/>
    </source>
</evidence>
<reference evidence="10" key="1">
    <citation type="submission" date="2018-02" db="EMBL/GenBank/DDBJ databases">
        <authorList>
            <person name="Hausmann B."/>
        </authorList>
    </citation>
    <scope>NUCLEOTIDE SEQUENCE [LARGE SCALE GENOMIC DNA]</scope>
    <source>
        <strain evidence="10">Peat soil MAG SbA1</strain>
    </source>
</reference>
<dbReference type="CDD" id="cd00156">
    <property type="entry name" value="REC"/>
    <property type="match status" value="1"/>
</dbReference>
<dbReference type="InterPro" id="IPR011006">
    <property type="entry name" value="CheY-like_superfamily"/>
</dbReference>
<dbReference type="EMBL" id="OMOD01000119">
    <property type="protein sequence ID" value="SPF39287.1"/>
    <property type="molecule type" value="Genomic_DNA"/>
</dbReference>
<evidence type="ECO:0000256" key="3">
    <source>
        <dbReference type="ARBA" id="ARBA00023015"/>
    </source>
</evidence>
<evidence type="ECO:0000256" key="5">
    <source>
        <dbReference type="ARBA" id="ARBA00023163"/>
    </source>
</evidence>
<sequence>MSASGPLGTLPGNKLAAYRGDCVQAAEANYCRPSAAAARQQESLSPPMNQEKVLIVEDEENERTGLAELVSSWGYRVETARDGADGLQKATHWSPSIVITDLKMPRMGGIELLGHLGQLAENAQTIAVILVTAQGTIDSAVQAMRMGAYDYITKPIDTNRLRTILANASALLGTRAELEATRRRLRDAGSLGRLTGSSRKMQEIFRLIEMVAPSTASVLITGASGTGKELVARTIHELSPRKDRTFVAINCAAIPETLMESEIFGHEKGAFTGALERRTGCFELAEGGTLLLDEIGEMPVGTQAKLLRVLEDRKVRRLGSKVETAVDVRVLASTNKVPDEAVARGELRSDLYYRLNVFNIHMPPLREHKEDIPGLVELLLAEMSNKHSRRVGAVSEAVLNQFNSYCWPGNVRELRNTIERAIIVCEAGVIETKHLPPGFGQAPLRTAASDPDAVRLGVGTTVEEAEKMLILKTLEATSNNKTRAAEILGISLKTLHNKLKEYGSVAADTTPVKEDA</sequence>
<dbReference type="PANTHER" id="PTHR32071">
    <property type="entry name" value="TRANSCRIPTIONAL REGULATORY PROTEIN"/>
    <property type="match status" value="1"/>
</dbReference>
<evidence type="ECO:0000259" key="7">
    <source>
        <dbReference type="PROSITE" id="PS50045"/>
    </source>
</evidence>
<proteinExistence type="predicted"/>
<dbReference type="GO" id="GO:0000160">
    <property type="term" value="P:phosphorelay signal transduction system"/>
    <property type="evidence" value="ECO:0007669"/>
    <property type="project" value="InterPro"/>
</dbReference>
<dbReference type="FunFam" id="3.40.50.300:FF:000006">
    <property type="entry name" value="DNA-binding transcriptional regulator NtrC"/>
    <property type="match status" value="1"/>
</dbReference>
<dbReference type="SUPFAM" id="SSF46689">
    <property type="entry name" value="Homeodomain-like"/>
    <property type="match status" value="1"/>
</dbReference>
<gene>
    <name evidence="9" type="primary">atoC</name>
    <name evidence="9" type="ORF">SBA1_270002</name>
</gene>
<dbReference type="Proteomes" id="UP000238701">
    <property type="component" value="Unassembled WGS sequence"/>
</dbReference>
<keyword evidence="6" id="KW-0597">Phosphoprotein</keyword>
<feature type="domain" description="Sigma-54 factor interaction" evidence="7">
    <location>
        <begin position="194"/>
        <end position="423"/>
    </location>
</feature>
<dbReference type="InterPro" id="IPR025944">
    <property type="entry name" value="Sigma_54_int_dom_CS"/>
</dbReference>
<evidence type="ECO:0000256" key="1">
    <source>
        <dbReference type="ARBA" id="ARBA00022741"/>
    </source>
</evidence>
<dbReference type="InterPro" id="IPR001789">
    <property type="entry name" value="Sig_transdc_resp-reg_receiver"/>
</dbReference>
<dbReference type="SUPFAM" id="SSF52540">
    <property type="entry name" value="P-loop containing nucleoside triphosphate hydrolases"/>
    <property type="match status" value="1"/>
</dbReference>
<dbReference type="PROSITE" id="PS50045">
    <property type="entry name" value="SIGMA54_INTERACT_4"/>
    <property type="match status" value="1"/>
</dbReference>
<dbReference type="SMART" id="SM00382">
    <property type="entry name" value="AAA"/>
    <property type="match status" value="1"/>
</dbReference>
<dbReference type="SUPFAM" id="SSF52172">
    <property type="entry name" value="CheY-like"/>
    <property type="match status" value="1"/>
</dbReference>
<dbReference type="GO" id="GO:0043565">
    <property type="term" value="F:sequence-specific DNA binding"/>
    <property type="evidence" value="ECO:0007669"/>
    <property type="project" value="InterPro"/>
</dbReference>
<name>A0A2U3KIC3_9BACT</name>
<keyword evidence="2" id="KW-0067">ATP-binding</keyword>
<evidence type="ECO:0000313" key="9">
    <source>
        <dbReference type="EMBL" id="SPF39287.1"/>
    </source>
</evidence>
<keyword evidence="5" id="KW-0804">Transcription</keyword>
<dbReference type="PROSITE" id="PS00676">
    <property type="entry name" value="SIGMA54_INTERACT_2"/>
    <property type="match status" value="1"/>
</dbReference>
<feature type="domain" description="Response regulatory" evidence="8">
    <location>
        <begin position="52"/>
        <end position="169"/>
    </location>
</feature>
<keyword evidence="4" id="KW-0238">DNA-binding</keyword>
<organism evidence="9 10">
    <name type="scientific">Candidatus Sulfotelmatobacter kueseliae</name>
    <dbReference type="NCBI Taxonomy" id="2042962"/>
    <lineage>
        <taxon>Bacteria</taxon>
        <taxon>Pseudomonadati</taxon>
        <taxon>Acidobacteriota</taxon>
        <taxon>Terriglobia</taxon>
        <taxon>Terriglobales</taxon>
        <taxon>Candidatus Korobacteraceae</taxon>
        <taxon>Candidatus Sulfotelmatobacter</taxon>
    </lineage>
</organism>
<dbReference type="PROSITE" id="PS50110">
    <property type="entry name" value="RESPONSE_REGULATORY"/>
    <property type="match status" value="1"/>
</dbReference>
<dbReference type="Gene3D" id="3.40.50.2300">
    <property type="match status" value="1"/>
</dbReference>
<dbReference type="Pfam" id="PF00158">
    <property type="entry name" value="Sigma54_activat"/>
    <property type="match status" value="1"/>
</dbReference>
<dbReference type="InterPro" id="IPR002197">
    <property type="entry name" value="HTH_Fis"/>
</dbReference>
<feature type="modified residue" description="4-aspartylphosphate" evidence="6">
    <location>
        <position position="101"/>
    </location>
</feature>
<dbReference type="Gene3D" id="3.40.50.300">
    <property type="entry name" value="P-loop containing nucleotide triphosphate hydrolases"/>
    <property type="match status" value="1"/>
</dbReference>
<dbReference type="PRINTS" id="PR01590">
    <property type="entry name" value="HTHFIS"/>
</dbReference>
<accession>A0A2U3KIC3</accession>
<dbReference type="SMART" id="SM00448">
    <property type="entry name" value="REC"/>
    <property type="match status" value="1"/>
</dbReference>
<dbReference type="InterPro" id="IPR058031">
    <property type="entry name" value="AAA_lid_NorR"/>
</dbReference>
<dbReference type="Pfam" id="PF02954">
    <property type="entry name" value="HTH_8"/>
    <property type="match status" value="1"/>
</dbReference>
<dbReference type="Pfam" id="PF00072">
    <property type="entry name" value="Response_reg"/>
    <property type="match status" value="1"/>
</dbReference>
<evidence type="ECO:0000313" key="10">
    <source>
        <dbReference type="Proteomes" id="UP000238701"/>
    </source>
</evidence>
<evidence type="ECO:0000256" key="2">
    <source>
        <dbReference type="ARBA" id="ARBA00022840"/>
    </source>
</evidence>
<dbReference type="PROSITE" id="PS00688">
    <property type="entry name" value="SIGMA54_INTERACT_3"/>
    <property type="match status" value="1"/>
</dbReference>
<dbReference type="InterPro" id="IPR025943">
    <property type="entry name" value="Sigma_54_int_dom_ATP-bd_2"/>
</dbReference>
<dbReference type="Pfam" id="PF25601">
    <property type="entry name" value="AAA_lid_14"/>
    <property type="match status" value="1"/>
</dbReference>
<keyword evidence="3" id="KW-0805">Transcription regulation</keyword>
<keyword evidence="1" id="KW-0547">Nucleotide-binding</keyword>